<dbReference type="Pfam" id="PF04773">
    <property type="entry name" value="FecR"/>
    <property type="match status" value="1"/>
</dbReference>
<dbReference type="RefSeq" id="WP_008236367.1">
    <property type="nucleotide sequence ID" value="NZ_AJJU01000002.1"/>
</dbReference>
<dbReference type="AlphaFoldDB" id="I0WJC4"/>
<dbReference type="STRING" id="946077.W5A_00665"/>
<reference evidence="3 4" key="1">
    <citation type="journal article" date="2012" name="J. Bacteriol.">
        <title>Genome Sequence of the Halotolerant Bacterium Imtechella halotolerans K1T.</title>
        <authorList>
            <person name="Kumar S."/>
            <person name="Vikram S."/>
            <person name="Subramanian S."/>
            <person name="Raghava G.P."/>
            <person name="Pinnaka A.K."/>
        </authorList>
    </citation>
    <scope>NUCLEOTIDE SEQUENCE [LARGE SCALE GENOMIC DNA]</scope>
    <source>
        <strain evidence="3 4">K1</strain>
    </source>
</reference>
<dbReference type="GO" id="GO:0016989">
    <property type="term" value="F:sigma factor antagonist activity"/>
    <property type="evidence" value="ECO:0007669"/>
    <property type="project" value="TreeGrafter"/>
</dbReference>
<sequence length="389" mass="44286">MSPSEKENFQRLLKKYVRNESTEIELEELFNYIKLQNHPNDILDVTEVLKNVKEFPEMDPEGRDRILKSILQTPQIKVTARNPKRNYWKYAVAAIFIGLFVWNNSSDKLLVLPVSESTPLQIPDEKIIFTQSNGVISLIDDSTDRTLYNDKGEKVGEITGKFFKDVSVGKDSQVKVTAYNSVYVPYGKTFELVLFDGTRVLLNAGSTLVFPSSIVDEKRQVYLDGEAYFDVVHNATNPFIVKANDLNIKVYGTSFNVSNYGEDIYSDVVLVEGSVGMYSGNPSNEIRLSPGEKGSFSKKDRIIDKRVVPTTLYTSWINGELVFRNATFESIVKKLERHYNVKINNQKASLAEITFNANFGKEPLEKVLAYLNRIYEIEYTINGNEIIIF</sequence>
<dbReference type="Gene3D" id="3.55.50.30">
    <property type="match status" value="1"/>
</dbReference>
<organism evidence="3 4">
    <name type="scientific">Imtechella halotolerans K1</name>
    <dbReference type="NCBI Taxonomy" id="946077"/>
    <lineage>
        <taxon>Bacteria</taxon>
        <taxon>Pseudomonadati</taxon>
        <taxon>Bacteroidota</taxon>
        <taxon>Flavobacteriia</taxon>
        <taxon>Flavobacteriales</taxon>
        <taxon>Flavobacteriaceae</taxon>
        <taxon>Imtechella</taxon>
    </lineage>
</organism>
<dbReference type="EMBL" id="AJJU01000002">
    <property type="protein sequence ID" value="EID76490.1"/>
    <property type="molecule type" value="Genomic_DNA"/>
</dbReference>
<protein>
    <submittedName>
        <fullName evidence="3">FecR anti-FecI sigma factor</fullName>
    </submittedName>
</protein>
<dbReference type="InterPro" id="IPR006860">
    <property type="entry name" value="FecR"/>
</dbReference>
<keyword evidence="4" id="KW-1185">Reference proteome</keyword>
<evidence type="ECO:0000313" key="3">
    <source>
        <dbReference type="EMBL" id="EID76490.1"/>
    </source>
</evidence>
<dbReference type="PANTHER" id="PTHR30273">
    <property type="entry name" value="PERIPLASMIC SIGNAL SENSOR AND SIGMA FACTOR ACTIVATOR FECR-RELATED"/>
    <property type="match status" value="1"/>
</dbReference>
<evidence type="ECO:0000313" key="4">
    <source>
        <dbReference type="Proteomes" id="UP000005938"/>
    </source>
</evidence>
<evidence type="ECO:0000259" key="1">
    <source>
        <dbReference type="Pfam" id="PF04773"/>
    </source>
</evidence>
<evidence type="ECO:0000259" key="2">
    <source>
        <dbReference type="Pfam" id="PF16344"/>
    </source>
</evidence>
<dbReference type="PATRIC" id="fig|946077.3.peg.138"/>
<accession>I0WJC4</accession>
<dbReference type="InterPro" id="IPR032508">
    <property type="entry name" value="FecR_C"/>
</dbReference>
<feature type="domain" description="Protein FecR C-terminal" evidence="2">
    <location>
        <begin position="320"/>
        <end position="388"/>
    </location>
</feature>
<dbReference type="Proteomes" id="UP000005938">
    <property type="component" value="Unassembled WGS sequence"/>
</dbReference>
<comment type="caution">
    <text evidence="3">The sequence shown here is derived from an EMBL/GenBank/DDBJ whole genome shotgun (WGS) entry which is preliminary data.</text>
</comment>
<proteinExistence type="predicted"/>
<dbReference type="InterPro" id="IPR012373">
    <property type="entry name" value="Ferrdict_sens_TM"/>
</dbReference>
<feature type="domain" description="FecR protein" evidence="1">
    <location>
        <begin position="187"/>
        <end position="275"/>
    </location>
</feature>
<dbReference type="Gene3D" id="2.60.120.1440">
    <property type="match status" value="1"/>
</dbReference>
<dbReference type="OrthoDB" id="651134at2"/>
<name>I0WJC4_9FLAO</name>
<dbReference type="eggNOG" id="COG3712">
    <property type="taxonomic scope" value="Bacteria"/>
</dbReference>
<gene>
    <name evidence="3" type="ORF">W5A_00665</name>
</gene>
<dbReference type="Pfam" id="PF16344">
    <property type="entry name" value="FecR_C"/>
    <property type="match status" value="1"/>
</dbReference>
<dbReference type="PANTHER" id="PTHR30273:SF2">
    <property type="entry name" value="PROTEIN FECR"/>
    <property type="match status" value="1"/>
</dbReference>